<reference evidence="3" key="2">
    <citation type="submission" date="2020-09" db="EMBL/GenBank/DDBJ databases">
        <authorList>
            <person name="Sun Q."/>
            <person name="Ohkuma M."/>
        </authorList>
    </citation>
    <scope>NUCLEOTIDE SEQUENCE</scope>
    <source>
        <strain evidence="3">JCM 10088</strain>
    </source>
</reference>
<evidence type="ECO:0000256" key="1">
    <source>
        <dbReference type="SAM" id="MobiDB-lite"/>
    </source>
</evidence>
<protein>
    <submittedName>
        <fullName evidence="3">Uncharacterized protein</fullName>
    </submittedName>
</protein>
<keyword evidence="2" id="KW-1133">Transmembrane helix</keyword>
<gene>
    <name evidence="3" type="ORF">GCM10007981_09000</name>
</gene>
<keyword evidence="2" id="KW-0812">Transmembrane</keyword>
<keyword evidence="4" id="KW-1185">Reference proteome</keyword>
<dbReference type="EMBL" id="BMNL01000002">
    <property type="protein sequence ID" value="GGP20532.1"/>
    <property type="molecule type" value="Genomic_DNA"/>
</dbReference>
<proteinExistence type="predicted"/>
<comment type="caution">
    <text evidence="3">The sequence shown here is derived from an EMBL/GenBank/DDBJ whole genome shotgun (WGS) entry which is preliminary data.</text>
</comment>
<feature type="region of interest" description="Disordered" evidence="1">
    <location>
        <begin position="421"/>
        <end position="441"/>
    </location>
</feature>
<dbReference type="Proteomes" id="UP000610960">
    <property type="component" value="Unassembled WGS sequence"/>
</dbReference>
<evidence type="ECO:0000313" key="4">
    <source>
        <dbReference type="Proteomes" id="UP000610960"/>
    </source>
</evidence>
<dbReference type="AlphaFoldDB" id="A0A830GTZ0"/>
<dbReference type="RefSeq" id="WP_229657676.1">
    <property type="nucleotide sequence ID" value="NZ_BMNL01000002.1"/>
</dbReference>
<evidence type="ECO:0000313" key="3">
    <source>
        <dbReference type="EMBL" id="GGP20532.1"/>
    </source>
</evidence>
<feature type="compositionally biased region" description="Low complexity" evidence="1">
    <location>
        <begin position="421"/>
        <end position="434"/>
    </location>
</feature>
<organism evidence="3 4">
    <name type="scientific">Thermocladium modestius</name>
    <dbReference type="NCBI Taxonomy" id="62609"/>
    <lineage>
        <taxon>Archaea</taxon>
        <taxon>Thermoproteota</taxon>
        <taxon>Thermoprotei</taxon>
        <taxon>Thermoproteales</taxon>
        <taxon>Thermoproteaceae</taxon>
        <taxon>Thermocladium</taxon>
    </lineage>
</organism>
<name>A0A830GTZ0_9CREN</name>
<keyword evidence="2" id="KW-0472">Membrane</keyword>
<accession>A0A830GTZ0</accession>
<evidence type="ECO:0000256" key="2">
    <source>
        <dbReference type="SAM" id="Phobius"/>
    </source>
</evidence>
<sequence length="563" mass="59861">MGSGSKFLIVISIIVIVGIALAVLLPRLPASGAVSDSGNAVINEYMVVNQSITRPPAINVPVYVVGPSTLAQGLASIGINQSLIKPISIDQLPELPSNSVVIIDWSLIRPGIINDPGGEATINLASPVIHGLTGAIIRGDIVGIYANGSDERIVELILSYSWAVATNNTLRAYSSIAHPYTQNKDYLLAYPIIPVNMSEPVIIIVSPIKPVGLVIGPVHPKQLPTVITNMMGPTASPKVVDGVVDTVDPCYYEYEQLGSYSSPKPGIYTNGNGTFVWATPMLINAVSSSGIVAYTDGNGTYYWDTCLAMDNIAYAVNPRESNWYWLPAEVLGYEDYYESSTMYNNNGYVDSQLGAIDYYHGYQLFNEGVTNDLIGDPGDGLFGISSWNPPSTSSVTSYTVSVGVSLGIPTVSVGISLPTGTSESISGSESPPAATGIPGEPTVQVPNITWIFSIGYGANDKGFPNSFEDIAPANVFMPILSSQSAAAFNVDFENNVLTAQIPCAFDVFQTIWVDTTWDVVVVPQSSSTVSLSQSNLLLNNVNAPPNTYITGITSYITPNFCPP</sequence>
<reference evidence="3" key="1">
    <citation type="journal article" date="2014" name="Int. J. Syst. Evol. Microbiol.">
        <title>Complete genome sequence of Corynebacterium casei LMG S-19264T (=DSM 44701T), isolated from a smear-ripened cheese.</title>
        <authorList>
            <consortium name="US DOE Joint Genome Institute (JGI-PGF)"/>
            <person name="Walter F."/>
            <person name="Albersmeier A."/>
            <person name="Kalinowski J."/>
            <person name="Ruckert C."/>
        </authorList>
    </citation>
    <scope>NUCLEOTIDE SEQUENCE</scope>
    <source>
        <strain evidence="3">JCM 10088</strain>
    </source>
</reference>
<feature type="transmembrane region" description="Helical" evidence="2">
    <location>
        <begin position="7"/>
        <end position="25"/>
    </location>
</feature>